<accession>A0A163GPX7</accession>
<dbReference type="Proteomes" id="UP000076837">
    <property type="component" value="Unassembled WGS sequence"/>
</dbReference>
<sequence>MTSPTLSAPTLYARSDLKDDPKLVTQITDLVNEAFYRSKLPDPVKWRQARGRRFPTNDLYFEMLGQEGLAVVIFDNDAAEKKAVAVAAAVPWEGGWQKEGAGVEHGWEFKAVAVDGSSKYLHRGLAVKMYKFLEQYLVSRTQEYGVSTNGRQLGKRDQLTLWILAAECINGAYWKKRGYELVRRGTYGPPTWGCQTSFEMVVLRKNVPLSAAGMDHPTEVAKSMEELSKRDMVKVN</sequence>
<keyword evidence="2" id="KW-1185">Reference proteome</keyword>
<dbReference type="GO" id="GO:0016740">
    <property type="term" value="F:transferase activity"/>
    <property type="evidence" value="ECO:0007669"/>
    <property type="project" value="UniProtKB-KW"/>
</dbReference>
<keyword evidence="1" id="KW-0808">Transferase</keyword>
<protein>
    <submittedName>
        <fullName evidence="1">N-acetyltransferase</fullName>
    </submittedName>
</protein>
<dbReference type="AlphaFoldDB" id="A0A163GPX7"/>
<dbReference type="EMBL" id="JYNV01000146">
    <property type="protein sequence ID" value="KZM24954.1"/>
    <property type="molecule type" value="Genomic_DNA"/>
</dbReference>
<proteinExistence type="predicted"/>
<name>A0A163GPX7_DIDRA</name>
<reference evidence="1 2" key="1">
    <citation type="journal article" date="2016" name="Sci. Rep.">
        <title>Draft genome sequencing and secretome analysis of fungal phytopathogen Ascochyta rabiei provides insight into the necrotrophic effector repertoire.</title>
        <authorList>
            <person name="Verma S."/>
            <person name="Gazara R.K."/>
            <person name="Nizam S."/>
            <person name="Parween S."/>
            <person name="Chattopadhyay D."/>
            <person name="Verma P.K."/>
        </authorList>
    </citation>
    <scope>NUCLEOTIDE SEQUENCE [LARGE SCALE GENOMIC DNA]</scope>
    <source>
        <strain evidence="1 2">ArDII</strain>
    </source>
</reference>
<organism evidence="1 2">
    <name type="scientific">Didymella rabiei</name>
    <name type="common">Chickpea ascochyta blight fungus</name>
    <name type="synonym">Mycosphaerella rabiei</name>
    <dbReference type="NCBI Taxonomy" id="5454"/>
    <lineage>
        <taxon>Eukaryota</taxon>
        <taxon>Fungi</taxon>
        <taxon>Dikarya</taxon>
        <taxon>Ascomycota</taxon>
        <taxon>Pezizomycotina</taxon>
        <taxon>Dothideomycetes</taxon>
        <taxon>Pleosporomycetidae</taxon>
        <taxon>Pleosporales</taxon>
        <taxon>Pleosporineae</taxon>
        <taxon>Didymellaceae</taxon>
        <taxon>Ascochyta</taxon>
    </lineage>
</organism>
<evidence type="ECO:0000313" key="1">
    <source>
        <dbReference type="EMBL" id="KZM24954.1"/>
    </source>
</evidence>
<comment type="caution">
    <text evidence="1">The sequence shown here is derived from an EMBL/GenBank/DDBJ whole genome shotgun (WGS) entry which is preliminary data.</text>
</comment>
<evidence type="ECO:0000313" key="2">
    <source>
        <dbReference type="Proteomes" id="UP000076837"/>
    </source>
</evidence>
<gene>
    <name evidence="1" type="ORF">ST47_g3891</name>
</gene>
<dbReference type="OrthoDB" id="3745836at2759"/>